<dbReference type="InterPro" id="IPR036388">
    <property type="entry name" value="WH-like_DNA-bd_sf"/>
</dbReference>
<name>A0A0K8J923_9FIRM</name>
<dbReference type="AlphaFoldDB" id="A0A0K8J923"/>
<keyword evidence="3" id="KW-0238">DNA-binding</keyword>
<feature type="domain" description="HTH lysR-type" evidence="5">
    <location>
        <begin position="1"/>
        <end position="58"/>
    </location>
</feature>
<dbReference type="Proteomes" id="UP000196053">
    <property type="component" value="Chromosome I"/>
</dbReference>
<reference evidence="7" key="1">
    <citation type="submission" date="2015-09" db="EMBL/GenBank/DDBJ databases">
        <authorList>
            <person name="Wibberg D."/>
        </authorList>
    </citation>
    <scope>NUCLEOTIDE SEQUENCE [LARGE SCALE GENOMIC DNA]</scope>
    <source>
        <strain evidence="7">SD1D</strain>
    </source>
</reference>
<dbReference type="PANTHER" id="PTHR30346:SF0">
    <property type="entry name" value="HCA OPERON TRANSCRIPTIONAL ACTIVATOR HCAR"/>
    <property type="match status" value="1"/>
</dbReference>
<dbReference type="EMBL" id="LN879430">
    <property type="protein sequence ID" value="CUH93768.1"/>
    <property type="molecule type" value="Genomic_DNA"/>
</dbReference>
<evidence type="ECO:0000259" key="5">
    <source>
        <dbReference type="PROSITE" id="PS50931"/>
    </source>
</evidence>
<organism evidence="6 7">
    <name type="scientific">Herbinix luporum</name>
    <dbReference type="NCBI Taxonomy" id="1679721"/>
    <lineage>
        <taxon>Bacteria</taxon>
        <taxon>Bacillati</taxon>
        <taxon>Bacillota</taxon>
        <taxon>Clostridia</taxon>
        <taxon>Lachnospirales</taxon>
        <taxon>Lachnospiraceae</taxon>
        <taxon>Herbinix</taxon>
    </lineage>
</organism>
<evidence type="ECO:0000313" key="6">
    <source>
        <dbReference type="EMBL" id="CUH93768.1"/>
    </source>
</evidence>
<dbReference type="InterPro" id="IPR000847">
    <property type="entry name" value="LysR_HTH_N"/>
</dbReference>
<dbReference type="PRINTS" id="PR00039">
    <property type="entry name" value="HTHLYSR"/>
</dbReference>
<dbReference type="KEGG" id="hsd:SD1D_2253"/>
<proteinExistence type="inferred from homology"/>
<protein>
    <recommendedName>
        <fullName evidence="5">HTH lysR-type domain-containing protein</fullName>
    </recommendedName>
</protein>
<dbReference type="RefSeq" id="WP_058258993.1">
    <property type="nucleotide sequence ID" value="NZ_DUPS01000023.1"/>
</dbReference>
<evidence type="ECO:0000313" key="7">
    <source>
        <dbReference type="Proteomes" id="UP000196053"/>
    </source>
</evidence>
<dbReference type="Gene3D" id="1.10.10.10">
    <property type="entry name" value="Winged helix-like DNA-binding domain superfamily/Winged helix DNA-binding domain"/>
    <property type="match status" value="1"/>
</dbReference>
<evidence type="ECO:0000256" key="4">
    <source>
        <dbReference type="ARBA" id="ARBA00023163"/>
    </source>
</evidence>
<sequence length="308" mass="35561">MNLLHLKYAVEVAKTKSINQAAKNLYMNQPNLSRAIKELEDSLGVNLFRRTSKGIIVTPQGEEFLVHARNILDQVDEIEAMYKQGKSSKQRFSISVPRATYISAAFAEFIKLIDQTKPIDIFYKETNSIRAIQNILQSNYQLAIIRYQEVFDRYYETTFNENGLSYELINEFSYCILMSKGNPLSYKKVLEASDLEDGVEIAYGDPYVPALSATEAIKEEFSTNINKRINIYERGSQFDLLLKVPNTFMRVSPLPQEYLDKYNLVQIPCKSDKRIYRDVFICKKGYQLTDLDKLFLKKVKEAIEASKL</sequence>
<dbReference type="PANTHER" id="PTHR30346">
    <property type="entry name" value="TRANSCRIPTIONAL DUAL REGULATOR HCAR-RELATED"/>
    <property type="match status" value="1"/>
</dbReference>
<dbReference type="SUPFAM" id="SSF53850">
    <property type="entry name" value="Periplasmic binding protein-like II"/>
    <property type="match status" value="1"/>
</dbReference>
<dbReference type="SUPFAM" id="SSF46785">
    <property type="entry name" value="Winged helix' DNA-binding domain"/>
    <property type="match status" value="1"/>
</dbReference>
<accession>A0A0K8J923</accession>
<evidence type="ECO:0000256" key="1">
    <source>
        <dbReference type="ARBA" id="ARBA00009437"/>
    </source>
</evidence>
<keyword evidence="4" id="KW-0804">Transcription</keyword>
<gene>
    <name evidence="6" type="ORF">SD1D_2253</name>
</gene>
<dbReference type="GO" id="GO:0003677">
    <property type="term" value="F:DNA binding"/>
    <property type="evidence" value="ECO:0007669"/>
    <property type="project" value="UniProtKB-KW"/>
</dbReference>
<dbReference type="FunFam" id="1.10.10.10:FF:000001">
    <property type="entry name" value="LysR family transcriptional regulator"/>
    <property type="match status" value="1"/>
</dbReference>
<evidence type="ECO:0000256" key="2">
    <source>
        <dbReference type="ARBA" id="ARBA00023015"/>
    </source>
</evidence>
<dbReference type="GO" id="GO:0003700">
    <property type="term" value="F:DNA-binding transcription factor activity"/>
    <property type="evidence" value="ECO:0007669"/>
    <property type="project" value="InterPro"/>
</dbReference>
<evidence type="ECO:0000256" key="3">
    <source>
        <dbReference type="ARBA" id="ARBA00023125"/>
    </source>
</evidence>
<dbReference type="PROSITE" id="PS50931">
    <property type="entry name" value="HTH_LYSR"/>
    <property type="match status" value="1"/>
</dbReference>
<dbReference type="GO" id="GO:0032993">
    <property type="term" value="C:protein-DNA complex"/>
    <property type="evidence" value="ECO:0007669"/>
    <property type="project" value="TreeGrafter"/>
</dbReference>
<dbReference type="InterPro" id="IPR036390">
    <property type="entry name" value="WH_DNA-bd_sf"/>
</dbReference>
<dbReference type="OrthoDB" id="9803714at2"/>
<keyword evidence="7" id="KW-1185">Reference proteome</keyword>
<keyword evidence="2" id="KW-0805">Transcription regulation</keyword>
<comment type="similarity">
    <text evidence="1">Belongs to the LysR transcriptional regulatory family.</text>
</comment>
<dbReference type="Pfam" id="PF00126">
    <property type="entry name" value="HTH_1"/>
    <property type="match status" value="1"/>
</dbReference>